<sequence length="255" mass="29395">MKKHFFSKDKPKKQANNFADYLLENNLKTTEIKEKKFKKQVYYVQFAMSVDYRTQNQHKYGEYVRFDYQLEEALVFAIVKTKSFNSYTLAYGLMQIVPTDVGKDVYKTLNNKDRIPTKEKLFTPKTNIQYGTTYSNILFTRYLTGIANSLSHEYCVIAAYNAGSGNALNVFDKNCTKVVQKINSTTSTEVYRKLRTSLYPKEVRSCLHTVMNSKKKFQTSGTLDGGLKNAQSDNINKVIQNIATLETMQKRVVSF</sequence>
<dbReference type="Gene3D" id="1.10.530.10">
    <property type="match status" value="1"/>
</dbReference>
<dbReference type="EMBL" id="NXLS01000009">
    <property type="protein sequence ID" value="RDU61997.1"/>
    <property type="molecule type" value="Genomic_DNA"/>
</dbReference>
<feature type="domain" description="Transglycosylase SLT" evidence="1">
    <location>
        <begin position="68"/>
        <end position="176"/>
    </location>
</feature>
<evidence type="ECO:0000313" key="4">
    <source>
        <dbReference type="Proteomes" id="UP000256650"/>
    </source>
</evidence>
<dbReference type="RefSeq" id="WP_115552058.1">
    <property type="nucleotide sequence ID" value="NZ_CAQNTT010000010.1"/>
</dbReference>
<protein>
    <recommendedName>
        <fullName evidence="5">Transglycosylase SLT domain-containing protein</fullName>
    </recommendedName>
</protein>
<evidence type="ECO:0008006" key="5">
    <source>
        <dbReference type="Google" id="ProtNLM"/>
    </source>
</evidence>
<dbReference type="Pfam" id="PF11873">
    <property type="entry name" value="Mltc_N"/>
    <property type="match status" value="1"/>
</dbReference>
<dbReference type="InterPro" id="IPR024570">
    <property type="entry name" value="Murein_transglycosylaseC_N"/>
</dbReference>
<evidence type="ECO:0000313" key="3">
    <source>
        <dbReference type="EMBL" id="RDU61997.1"/>
    </source>
</evidence>
<name>A0A3D8IA32_9HELI</name>
<evidence type="ECO:0000259" key="1">
    <source>
        <dbReference type="Pfam" id="PF01464"/>
    </source>
</evidence>
<feature type="domain" description="Murein transglycosylase-C N-terminal" evidence="2">
    <location>
        <begin position="12"/>
        <end position="59"/>
    </location>
</feature>
<comment type="caution">
    <text evidence="3">The sequence shown here is derived from an EMBL/GenBank/DDBJ whole genome shotgun (WGS) entry which is preliminary data.</text>
</comment>
<dbReference type="OrthoDB" id="9781970at2"/>
<organism evidence="3 4">
    <name type="scientific">Helicobacter ganmani</name>
    <dbReference type="NCBI Taxonomy" id="60246"/>
    <lineage>
        <taxon>Bacteria</taxon>
        <taxon>Pseudomonadati</taxon>
        <taxon>Campylobacterota</taxon>
        <taxon>Epsilonproteobacteria</taxon>
        <taxon>Campylobacterales</taxon>
        <taxon>Helicobacteraceae</taxon>
        <taxon>Helicobacter</taxon>
    </lineage>
</organism>
<dbReference type="Pfam" id="PF01464">
    <property type="entry name" value="SLT"/>
    <property type="match status" value="1"/>
</dbReference>
<reference evidence="3 4" key="1">
    <citation type="submission" date="2018-04" db="EMBL/GenBank/DDBJ databases">
        <title>Novel Campyloabacter and Helicobacter Species and Strains.</title>
        <authorList>
            <person name="Mannion A.J."/>
            <person name="Shen Z."/>
            <person name="Fox J.G."/>
        </authorList>
    </citation>
    <scope>NUCLEOTIDE SEQUENCE [LARGE SCALE GENOMIC DNA]</scope>
    <source>
        <strain evidence="3 4">MIT 99-5101</strain>
    </source>
</reference>
<dbReference type="AlphaFoldDB" id="A0A3D8IA32"/>
<dbReference type="SUPFAM" id="SSF53955">
    <property type="entry name" value="Lysozyme-like"/>
    <property type="match status" value="1"/>
</dbReference>
<dbReference type="InterPro" id="IPR008258">
    <property type="entry name" value="Transglycosylase_SLT_dom_1"/>
</dbReference>
<evidence type="ECO:0000259" key="2">
    <source>
        <dbReference type="Pfam" id="PF11873"/>
    </source>
</evidence>
<dbReference type="Proteomes" id="UP000256650">
    <property type="component" value="Unassembled WGS sequence"/>
</dbReference>
<keyword evidence="4" id="KW-1185">Reference proteome</keyword>
<dbReference type="GeneID" id="82536206"/>
<dbReference type="InterPro" id="IPR023346">
    <property type="entry name" value="Lysozyme-like_dom_sf"/>
</dbReference>
<gene>
    <name evidence="3" type="ORF">CQA43_07915</name>
</gene>
<accession>A0A3D8IA32</accession>
<proteinExistence type="predicted"/>